<protein>
    <submittedName>
        <fullName evidence="6">Spermine/spermidine synthase family protein</fullName>
    </submittedName>
</protein>
<feature type="domain" description="PABS" evidence="5">
    <location>
        <begin position="1"/>
        <end position="212"/>
    </location>
</feature>
<proteinExistence type="inferred from homology"/>
<dbReference type="GO" id="GO:0016740">
    <property type="term" value="F:transferase activity"/>
    <property type="evidence" value="ECO:0007669"/>
    <property type="project" value="UniProtKB-UniRule"/>
</dbReference>
<dbReference type="PANTHER" id="PTHR43317:SF11">
    <property type="entry name" value="POLYAMINE AMINOPROPYLTRANSFERASE 2"/>
    <property type="match status" value="1"/>
</dbReference>
<reference evidence="6 7" key="1">
    <citation type="journal article" date="2012" name="J. Bacteriol.">
        <title>Draft Genome Sequence Determination for Cystic Fibrosis and Chronic Granulomatous Disease Burkholderia multivorans Isolates.</title>
        <authorList>
            <person name="Varga J.J."/>
            <person name="Losada L."/>
            <person name="Zelazny A.M."/>
            <person name="Brinkac L."/>
            <person name="Harkins D."/>
            <person name="Radune D."/>
            <person name="Hostetler J."/>
            <person name="Sampaio E.P."/>
            <person name="Ronning C.M."/>
            <person name="Nierman W.C."/>
            <person name="Greenberg D.E."/>
            <person name="Holland S.M."/>
            <person name="Goldberg J.B."/>
        </authorList>
    </citation>
    <scope>NUCLEOTIDE SEQUENCE [LARGE SCALE GENOMIC DNA]</scope>
    <source>
        <strain evidence="6 7">CGD2</strain>
    </source>
</reference>
<dbReference type="EMBL" id="ACFC01000004">
    <property type="protein sequence ID" value="EEE07305.1"/>
    <property type="molecule type" value="Genomic_DNA"/>
</dbReference>
<dbReference type="CDD" id="cd02440">
    <property type="entry name" value="AdoMet_MTases"/>
    <property type="match status" value="1"/>
</dbReference>
<dbReference type="AlphaFoldDB" id="B9BNY7"/>
<evidence type="ECO:0000313" key="7">
    <source>
        <dbReference type="Proteomes" id="UP000004535"/>
    </source>
</evidence>
<dbReference type="GO" id="GO:0006596">
    <property type="term" value="P:polyamine biosynthetic process"/>
    <property type="evidence" value="ECO:0007669"/>
    <property type="project" value="UniProtKB-UniRule"/>
</dbReference>
<name>B9BNY7_9BURK</name>
<evidence type="ECO:0000259" key="5">
    <source>
        <dbReference type="PROSITE" id="PS51006"/>
    </source>
</evidence>
<gene>
    <name evidence="6" type="ORF">BURMUCGD2_6407</name>
</gene>
<feature type="active site" description="Proton acceptor" evidence="4">
    <location>
        <position position="136"/>
    </location>
</feature>
<dbReference type="Gene3D" id="3.40.50.150">
    <property type="entry name" value="Vaccinia Virus protein VP39"/>
    <property type="match status" value="1"/>
</dbReference>
<dbReference type="PANTHER" id="PTHR43317">
    <property type="entry name" value="THERMOSPERMINE SYNTHASE ACAULIS5"/>
    <property type="match status" value="1"/>
</dbReference>
<comment type="caution">
    <text evidence="6">The sequence shown here is derived from an EMBL/GenBank/DDBJ whole genome shotgun (WGS) entry which is preliminary data.</text>
</comment>
<dbReference type="PROSITE" id="PS51006">
    <property type="entry name" value="PABS_2"/>
    <property type="match status" value="1"/>
</dbReference>
<dbReference type="Pfam" id="PF01564">
    <property type="entry name" value="Spermine_synth"/>
    <property type="match status" value="1"/>
</dbReference>
<dbReference type="NCBIfam" id="NF037959">
    <property type="entry name" value="MFS_SpdSyn"/>
    <property type="match status" value="1"/>
</dbReference>
<evidence type="ECO:0000313" key="6">
    <source>
        <dbReference type="EMBL" id="EEE07305.1"/>
    </source>
</evidence>
<evidence type="ECO:0000256" key="2">
    <source>
        <dbReference type="ARBA" id="ARBA00022679"/>
    </source>
</evidence>
<organism evidence="6 7">
    <name type="scientific">Burkholderia multivorans CGD2</name>
    <dbReference type="NCBI Taxonomy" id="513052"/>
    <lineage>
        <taxon>Bacteria</taxon>
        <taxon>Pseudomonadati</taxon>
        <taxon>Pseudomonadota</taxon>
        <taxon>Betaproteobacteria</taxon>
        <taxon>Burkholderiales</taxon>
        <taxon>Burkholderiaceae</taxon>
        <taxon>Burkholderia</taxon>
        <taxon>Burkholderia cepacia complex</taxon>
    </lineage>
</organism>
<evidence type="ECO:0000256" key="3">
    <source>
        <dbReference type="ARBA" id="ARBA00023115"/>
    </source>
</evidence>
<keyword evidence="2 4" id="KW-0808">Transferase</keyword>
<dbReference type="InterPro" id="IPR029063">
    <property type="entry name" value="SAM-dependent_MTases_sf"/>
</dbReference>
<sequence>MRAAFSGELVDKPIVVETEHLVSLCFDGRGMQSTMLREAPDTLALGYTRTMMGFLLLQPEPVRVGLIGLGGGSLVKYCYRHLPKTHLTAIEINPEVIALRDRFRVPPDDERLTIVCADAAQHLATTAHTFDALLLDGFNADGAPSELCSEAFYASCRARLNDDGVLVVNLLGDDPRLGDCVARLRATFGPSVALAPAEDSAGNVIAFAWKSDVPLPSLEALIACADRHRGQHGVDLVEAAVRIEVGAGYDWTRLSACLAI</sequence>
<accession>B9BNY7</accession>
<dbReference type="InterPro" id="IPR030374">
    <property type="entry name" value="PABS"/>
</dbReference>
<comment type="similarity">
    <text evidence="1">Belongs to the spermidine/spermine synthase family.</text>
</comment>
<keyword evidence="3 4" id="KW-0620">Polyamine biosynthesis</keyword>
<evidence type="ECO:0000256" key="4">
    <source>
        <dbReference type="PROSITE-ProRule" id="PRU00354"/>
    </source>
</evidence>
<dbReference type="SUPFAM" id="SSF53335">
    <property type="entry name" value="S-adenosyl-L-methionine-dependent methyltransferases"/>
    <property type="match status" value="1"/>
</dbReference>
<dbReference type="Proteomes" id="UP000004535">
    <property type="component" value="Unassembled WGS sequence"/>
</dbReference>
<evidence type="ECO:0000256" key="1">
    <source>
        <dbReference type="ARBA" id="ARBA00007867"/>
    </source>
</evidence>